<keyword evidence="2" id="KW-1133">Transmembrane helix</keyword>
<accession>A0A9Q8ZEE5</accession>
<gene>
    <name evidence="3" type="ORF">yc1106_06487</name>
</gene>
<dbReference type="InterPro" id="IPR040410">
    <property type="entry name" value="UPF0658_Golgi"/>
</dbReference>
<dbReference type="EMBL" id="CP089277">
    <property type="protein sequence ID" value="USP79213.1"/>
    <property type="molecule type" value="Genomic_DNA"/>
</dbReference>
<keyword evidence="2" id="KW-0472">Membrane</keyword>
<dbReference type="PANTHER" id="PTHR34391">
    <property type="entry name" value="UPF0658 GOLGI APPARATUS MEMBRANE PROTEIN C1952.10C-RELATED"/>
    <property type="match status" value="1"/>
</dbReference>
<feature type="transmembrane region" description="Helical" evidence="2">
    <location>
        <begin position="190"/>
        <end position="212"/>
    </location>
</feature>
<evidence type="ECO:0000313" key="4">
    <source>
        <dbReference type="Proteomes" id="UP001056012"/>
    </source>
</evidence>
<feature type="transmembrane region" description="Helical" evidence="2">
    <location>
        <begin position="308"/>
        <end position="331"/>
    </location>
</feature>
<feature type="transmembrane region" description="Helical" evidence="2">
    <location>
        <begin position="352"/>
        <end position="377"/>
    </location>
</feature>
<dbReference type="GO" id="GO:0005794">
    <property type="term" value="C:Golgi apparatus"/>
    <property type="evidence" value="ECO:0007669"/>
    <property type="project" value="TreeGrafter"/>
</dbReference>
<organism evidence="3 4">
    <name type="scientific">Curvularia clavata</name>
    <dbReference type="NCBI Taxonomy" id="95742"/>
    <lineage>
        <taxon>Eukaryota</taxon>
        <taxon>Fungi</taxon>
        <taxon>Dikarya</taxon>
        <taxon>Ascomycota</taxon>
        <taxon>Pezizomycotina</taxon>
        <taxon>Dothideomycetes</taxon>
        <taxon>Pleosporomycetidae</taxon>
        <taxon>Pleosporales</taxon>
        <taxon>Pleosporineae</taxon>
        <taxon>Pleosporaceae</taxon>
        <taxon>Curvularia</taxon>
    </lineage>
</organism>
<keyword evidence="2" id="KW-0812">Transmembrane</keyword>
<feature type="transmembrane region" description="Helical" evidence="2">
    <location>
        <begin position="456"/>
        <end position="477"/>
    </location>
</feature>
<protein>
    <submittedName>
        <fullName evidence="3">Uncharacterized protein</fullName>
    </submittedName>
</protein>
<dbReference type="OrthoDB" id="2448307at2759"/>
<dbReference type="Proteomes" id="UP001056012">
    <property type="component" value="Chromosome 4"/>
</dbReference>
<dbReference type="VEuPathDB" id="FungiDB:yc1106_06487"/>
<reference evidence="3" key="1">
    <citation type="submission" date="2021-12" db="EMBL/GenBank/DDBJ databases">
        <title>Curvularia clavata genome.</title>
        <authorList>
            <person name="Cao Y."/>
        </authorList>
    </citation>
    <scope>NUCLEOTIDE SEQUENCE</scope>
    <source>
        <strain evidence="3">Yc1106</strain>
    </source>
</reference>
<feature type="region of interest" description="Disordered" evidence="1">
    <location>
        <begin position="498"/>
        <end position="519"/>
    </location>
</feature>
<proteinExistence type="predicted"/>
<feature type="transmembrane region" description="Helical" evidence="2">
    <location>
        <begin position="261"/>
        <end position="279"/>
    </location>
</feature>
<keyword evidence="4" id="KW-1185">Reference proteome</keyword>
<dbReference type="PANTHER" id="PTHR34391:SF1">
    <property type="entry name" value="UPF0658 GOLGI APPARATUS MEMBRANE PROTEIN C1952.10C-RELATED"/>
    <property type="match status" value="1"/>
</dbReference>
<feature type="transmembrane region" description="Helical" evidence="2">
    <location>
        <begin position="232"/>
        <end position="249"/>
    </location>
</feature>
<name>A0A9Q8ZEE5_CURCL</name>
<evidence type="ECO:0000256" key="2">
    <source>
        <dbReference type="SAM" id="Phobius"/>
    </source>
</evidence>
<dbReference type="AlphaFoldDB" id="A0A9Q8ZEE5"/>
<feature type="transmembrane region" description="Helical" evidence="2">
    <location>
        <begin position="416"/>
        <end position="436"/>
    </location>
</feature>
<feature type="transmembrane region" description="Helical" evidence="2">
    <location>
        <begin position="389"/>
        <end position="409"/>
    </location>
</feature>
<sequence length="519" mass="58218">MAPAHDSHHDRLFPAPATVLVALAASSTRPEQASGSYGDETPVSLPSCRLHMPSATLALQHPIFFVPISIPSHPIPSSSALTPALLVCATKPNLPPPNTPISTRFQPPLAAATSAKITHHEARTSLLGGQPLDRNYPNYANTAYQPPYQIPPNVDTQPGGYHHREGFPTTLPPPVRRPPRMYIPNTRWTWAFMLTAIAQVTIALALESYVFGKFQAEIHFAAQDAGANETRTIPTFLAVFMFGYIYQLFLTWDALRLKNTIQVIGLVLYNIGILVYAGIQFDQIKDAADDLNDSAFIPAFFWIDVKPMLIALPVLMAVATIIFAFEAWKLYDEFAWTIYKRISADTRLKKRYLTYQIYIALLKFDFFFFLAFTVQFLVVVENTKTVEQALTAAALVITFFLLFLAAWWVRRESFAGMISIIIVYFIAMGYFLFKLIRMWVADANRQEDYKPARKSLTAFAILTILLLICTIVTACLCTHNFNKGLKPHVNDKIVQNDKPYSTEMPSLSGPAPSQRMEID</sequence>
<evidence type="ECO:0000256" key="1">
    <source>
        <dbReference type="SAM" id="MobiDB-lite"/>
    </source>
</evidence>
<evidence type="ECO:0000313" key="3">
    <source>
        <dbReference type="EMBL" id="USP79213.1"/>
    </source>
</evidence>